<sequence>MLGRINLKNNIKSIFNEELAQGIVSKSKSLLRAPGFTLCQIAGVKNIQPPPMFDHVELPQQRRLTFLPKVPVYPIGIRPPKMQKRIIEMRGPEIVNTELIHKQYGIV</sequence>
<protein>
    <submittedName>
        <fullName evidence="1">Uncharacterized protein</fullName>
    </submittedName>
</protein>
<keyword evidence="2" id="KW-1185">Reference proteome</keyword>
<dbReference type="AlphaFoldDB" id="A0AA88HG68"/>
<proteinExistence type="predicted"/>
<reference evidence="1" key="1">
    <citation type="submission" date="2023-07" db="EMBL/GenBank/DDBJ databases">
        <title>Chromosome-level genome assembly of Artemia franciscana.</title>
        <authorList>
            <person name="Jo E."/>
        </authorList>
    </citation>
    <scope>NUCLEOTIDE SEQUENCE</scope>
    <source>
        <tissue evidence="1">Whole body</tissue>
    </source>
</reference>
<accession>A0AA88HG68</accession>
<comment type="caution">
    <text evidence="1">The sequence shown here is derived from an EMBL/GenBank/DDBJ whole genome shotgun (WGS) entry which is preliminary data.</text>
</comment>
<evidence type="ECO:0000313" key="1">
    <source>
        <dbReference type="EMBL" id="KAK2710768.1"/>
    </source>
</evidence>
<name>A0AA88HG68_ARTSF</name>
<dbReference type="Proteomes" id="UP001187531">
    <property type="component" value="Unassembled WGS sequence"/>
</dbReference>
<organism evidence="1 2">
    <name type="scientific">Artemia franciscana</name>
    <name type="common">Brine shrimp</name>
    <name type="synonym">Artemia sanfranciscana</name>
    <dbReference type="NCBI Taxonomy" id="6661"/>
    <lineage>
        <taxon>Eukaryota</taxon>
        <taxon>Metazoa</taxon>
        <taxon>Ecdysozoa</taxon>
        <taxon>Arthropoda</taxon>
        <taxon>Crustacea</taxon>
        <taxon>Branchiopoda</taxon>
        <taxon>Anostraca</taxon>
        <taxon>Artemiidae</taxon>
        <taxon>Artemia</taxon>
    </lineage>
</organism>
<dbReference type="EMBL" id="JAVRJZ010000016">
    <property type="protein sequence ID" value="KAK2710768.1"/>
    <property type="molecule type" value="Genomic_DNA"/>
</dbReference>
<gene>
    <name evidence="1" type="ORF">QYM36_012072</name>
</gene>
<feature type="non-terminal residue" evidence="1">
    <location>
        <position position="1"/>
    </location>
</feature>
<evidence type="ECO:0000313" key="2">
    <source>
        <dbReference type="Proteomes" id="UP001187531"/>
    </source>
</evidence>